<dbReference type="Proteomes" id="UP000054018">
    <property type="component" value="Unassembled WGS sequence"/>
</dbReference>
<dbReference type="AlphaFoldDB" id="A0A0C9XZR6"/>
<reference evidence="2 3" key="1">
    <citation type="submission" date="2014-04" db="EMBL/GenBank/DDBJ databases">
        <authorList>
            <consortium name="DOE Joint Genome Institute"/>
            <person name="Kuo A."/>
            <person name="Kohler A."/>
            <person name="Costa M.D."/>
            <person name="Nagy L.G."/>
            <person name="Floudas D."/>
            <person name="Copeland A."/>
            <person name="Barry K.W."/>
            <person name="Cichocki N."/>
            <person name="Veneault-Fourrey C."/>
            <person name="LaButti K."/>
            <person name="Lindquist E.A."/>
            <person name="Lipzen A."/>
            <person name="Lundell T."/>
            <person name="Morin E."/>
            <person name="Murat C."/>
            <person name="Sun H."/>
            <person name="Tunlid A."/>
            <person name="Henrissat B."/>
            <person name="Grigoriev I.V."/>
            <person name="Hibbett D.S."/>
            <person name="Martin F."/>
            <person name="Nordberg H.P."/>
            <person name="Cantor M.N."/>
            <person name="Hua S.X."/>
        </authorList>
    </citation>
    <scope>NUCLEOTIDE SEQUENCE [LARGE SCALE GENOMIC DNA]</scope>
    <source>
        <strain evidence="2 3">441</strain>
    </source>
</reference>
<protein>
    <submittedName>
        <fullName evidence="2">Uncharacterized protein</fullName>
    </submittedName>
</protein>
<sequence length="163" mass="18319">MVDTLLSLLETSKASFVAGLTLSHQILTFENTIVALTDEVEKSCYLAACTKAPHALQLQLLKEWCLNNNLEKFHCKLCVDPDVFTSLIRKLENHPIFSNNSNNPQLPVSVQLAIFLNRVGHYGNGATMEDLAEWAGVLIGMVYNCYCWVMIVLLQLHDNVIHF</sequence>
<dbReference type="HOGENOM" id="CLU_018552_16_0_1"/>
<organism evidence="2 3">
    <name type="scientific">Pisolithus microcarpus 441</name>
    <dbReference type="NCBI Taxonomy" id="765257"/>
    <lineage>
        <taxon>Eukaryota</taxon>
        <taxon>Fungi</taxon>
        <taxon>Dikarya</taxon>
        <taxon>Basidiomycota</taxon>
        <taxon>Agaricomycotina</taxon>
        <taxon>Agaricomycetes</taxon>
        <taxon>Agaricomycetidae</taxon>
        <taxon>Boletales</taxon>
        <taxon>Sclerodermatineae</taxon>
        <taxon>Pisolithaceae</taxon>
        <taxon>Pisolithus</taxon>
    </lineage>
</organism>
<dbReference type="EMBL" id="KN833815">
    <property type="protein sequence ID" value="KIK17970.1"/>
    <property type="molecule type" value="Genomic_DNA"/>
</dbReference>
<dbReference type="OrthoDB" id="2408877at2759"/>
<gene>
    <name evidence="2" type="ORF">PISMIDRAFT_110318</name>
</gene>
<reference evidence="3" key="2">
    <citation type="submission" date="2015-01" db="EMBL/GenBank/DDBJ databases">
        <title>Evolutionary Origins and Diversification of the Mycorrhizal Mutualists.</title>
        <authorList>
            <consortium name="DOE Joint Genome Institute"/>
            <consortium name="Mycorrhizal Genomics Consortium"/>
            <person name="Kohler A."/>
            <person name="Kuo A."/>
            <person name="Nagy L.G."/>
            <person name="Floudas D."/>
            <person name="Copeland A."/>
            <person name="Barry K.W."/>
            <person name="Cichocki N."/>
            <person name="Veneault-Fourrey C."/>
            <person name="LaButti K."/>
            <person name="Lindquist E.A."/>
            <person name="Lipzen A."/>
            <person name="Lundell T."/>
            <person name="Morin E."/>
            <person name="Murat C."/>
            <person name="Riley R."/>
            <person name="Ohm R."/>
            <person name="Sun H."/>
            <person name="Tunlid A."/>
            <person name="Henrissat B."/>
            <person name="Grigoriev I.V."/>
            <person name="Hibbett D.S."/>
            <person name="Martin F."/>
        </authorList>
    </citation>
    <scope>NUCLEOTIDE SEQUENCE [LARGE SCALE GENOMIC DNA]</scope>
    <source>
        <strain evidence="3">441</strain>
    </source>
</reference>
<evidence type="ECO:0000256" key="1">
    <source>
        <dbReference type="SAM" id="Phobius"/>
    </source>
</evidence>
<keyword evidence="3" id="KW-1185">Reference proteome</keyword>
<evidence type="ECO:0000313" key="3">
    <source>
        <dbReference type="Proteomes" id="UP000054018"/>
    </source>
</evidence>
<name>A0A0C9XZR6_9AGAM</name>
<evidence type="ECO:0000313" key="2">
    <source>
        <dbReference type="EMBL" id="KIK17970.1"/>
    </source>
</evidence>
<feature type="non-terminal residue" evidence="2">
    <location>
        <position position="163"/>
    </location>
</feature>
<keyword evidence="1" id="KW-0812">Transmembrane</keyword>
<feature type="transmembrane region" description="Helical" evidence="1">
    <location>
        <begin position="134"/>
        <end position="154"/>
    </location>
</feature>
<keyword evidence="1" id="KW-0472">Membrane</keyword>
<keyword evidence="1" id="KW-1133">Transmembrane helix</keyword>
<accession>A0A0C9XZR6</accession>
<proteinExistence type="predicted"/>